<evidence type="ECO:0000313" key="4">
    <source>
        <dbReference type="Proteomes" id="UP000250222"/>
    </source>
</evidence>
<reference evidence="3 4" key="1">
    <citation type="submission" date="2016-10" db="EMBL/GenBank/DDBJ databases">
        <authorList>
            <person name="Cai Z."/>
        </authorList>
    </citation>
    <scope>NUCLEOTIDE SEQUENCE [LARGE SCALE GENOMIC DNA]</scope>
    <source>
        <strain evidence="3 4">CGMCC 1.10826</strain>
    </source>
</reference>
<dbReference type="GO" id="GO:0016787">
    <property type="term" value="F:hydrolase activity"/>
    <property type="evidence" value="ECO:0007669"/>
    <property type="project" value="UniProtKB-KW"/>
</dbReference>
<dbReference type="Gene3D" id="3.40.50.1820">
    <property type="entry name" value="alpha/beta hydrolase"/>
    <property type="match status" value="1"/>
</dbReference>
<dbReference type="InterPro" id="IPR051044">
    <property type="entry name" value="MAG_DAG_Lipase"/>
</dbReference>
<evidence type="ECO:0000256" key="1">
    <source>
        <dbReference type="SAM" id="MobiDB-lite"/>
    </source>
</evidence>
<dbReference type="EMBL" id="UETB01000006">
    <property type="protein sequence ID" value="SSA42361.1"/>
    <property type="molecule type" value="Genomic_DNA"/>
</dbReference>
<feature type="domain" description="Serine aminopeptidase S33" evidence="2">
    <location>
        <begin position="84"/>
        <end position="221"/>
    </location>
</feature>
<dbReference type="InterPro" id="IPR029058">
    <property type="entry name" value="AB_hydrolase_fold"/>
</dbReference>
<evidence type="ECO:0000313" key="3">
    <source>
        <dbReference type="EMBL" id="SSA42361.1"/>
    </source>
</evidence>
<name>A0A2Y9ACV9_9MICO</name>
<keyword evidence="3" id="KW-0378">Hydrolase</keyword>
<proteinExistence type="predicted"/>
<dbReference type="SUPFAM" id="SSF53474">
    <property type="entry name" value="alpha/beta-Hydrolases"/>
    <property type="match status" value="1"/>
</dbReference>
<feature type="region of interest" description="Disordered" evidence="1">
    <location>
        <begin position="1"/>
        <end position="29"/>
    </location>
</feature>
<feature type="region of interest" description="Disordered" evidence="1">
    <location>
        <begin position="243"/>
        <end position="272"/>
    </location>
</feature>
<dbReference type="InterPro" id="IPR022742">
    <property type="entry name" value="Hydrolase_4"/>
</dbReference>
<dbReference type="Pfam" id="PF12146">
    <property type="entry name" value="Hydrolase_4"/>
    <property type="match status" value="1"/>
</dbReference>
<keyword evidence="4" id="KW-1185">Reference proteome</keyword>
<accession>A0A2Y9ACV9</accession>
<gene>
    <name evidence="3" type="ORF">SAMN05216184_10628</name>
</gene>
<dbReference type="AlphaFoldDB" id="A0A2Y9ACV9"/>
<dbReference type="RefSeq" id="WP_258369387.1">
    <property type="nucleotide sequence ID" value="NZ_QKLZ01000006.1"/>
</dbReference>
<evidence type="ECO:0000259" key="2">
    <source>
        <dbReference type="Pfam" id="PF12146"/>
    </source>
</evidence>
<dbReference type="Proteomes" id="UP000250222">
    <property type="component" value="Unassembled WGS sequence"/>
</dbReference>
<dbReference type="PANTHER" id="PTHR11614">
    <property type="entry name" value="PHOSPHOLIPASE-RELATED"/>
    <property type="match status" value="1"/>
</dbReference>
<sequence>MPSIPFLRPTPDVEDAPEEEGRYDPDAALGELPVAPVGRWGPDVLGDGFTARTVELLPDEDGPVVATVVRYRPEDDPDGPPAAPPRFVMLHLHGWNDYFHQRELARRCAAEGAAFYALDLRRYGRSLRPGQLRGYVESLSTYDEEIHAARALIRADHPDLGDVVLMGHSTGGLTAALWAHRHPGALRALVLNAPWLELQGSWILRTLGHPVIETLARYQPTAALPLRDLGFYSRILAGRAGDATDGEDTLPELGPEQLTDPAHTGWPLEPAWRTTPSAPIRPGWLAAVLAGHGQVAAGLDITCPVLVLVSDKSLFGPRWSEQMRGADTVIDAELTARRALGLGPLVTVARVRDAVHDVLLSPAAVRGWAYEELTRWLRAYADA</sequence>
<protein>
    <submittedName>
        <fullName evidence="3">Lysophospholipase, alpha-beta hydrolase superfamily</fullName>
    </submittedName>
</protein>
<organism evidence="3 4">
    <name type="scientific">Georgenia satyanarayanai</name>
    <dbReference type="NCBI Taxonomy" id="860221"/>
    <lineage>
        <taxon>Bacteria</taxon>
        <taxon>Bacillati</taxon>
        <taxon>Actinomycetota</taxon>
        <taxon>Actinomycetes</taxon>
        <taxon>Micrococcales</taxon>
        <taxon>Bogoriellaceae</taxon>
        <taxon>Georgenia</taxon>
    </lineage>
</organism>